<feature type="domain" description="Metallo-beta-lactamase" evidence="1">
    <location>
        <begin position="17"/>
        <end position="226"/>
    </location>
</feature>
<dbReference type="SUPFAM" id="SSF56281">
    <property type="entry name" value="Metallo-hydrolase/oxidoreductase"/>
    <property type="match status" value="1"/>
</dbReference>
<evidence type="ECO:0000313" key="2">
    <source>
        <dbReference type="EMBL" id="TDK26708.1"/>
    </source>
</evidence>
<dbReference type="PANTHER" id="PTHR42951:SF14">
    <property type="entry name" value="METALLO-BETA-LACTAMASE SUPERFAMILY PROTEIN"/>
    <property type="match status" value="1"/>
</dbReference>
<dbReference type="InterPro" id="IPR036866">
    <property type="entry name" value="RibonucZ/Hydroxyglut_hydro"/>
</dbReference>
<gene>
    <name evidence="2" type="ORF">E2F48_05870</name>
</gene>
<dbReference type="AlphaFoldDB" id="A0A4R5TZM5"/>
<dbReference type="Gene3D" id="3.60.15.10">
    <property type="entry name" value="Ribonuclease Z/Hydroxyacylglutathione hydrolase-like"/>
    <property type="match status" value="1"/>
</dbReference>
<evidence type="ECO:0000313" key="3">
    <source>
        <dbReference type="Proteomes" id="UP000295411"/>
    </source>
</evidence>
<keyword evidence="3" id="KW-1185">Reference proteome</keyword>
<dbReference type="SMART" id="SM00849">
    <property type="entry name" value="Lactamase_B"/>
    <property type="match status" value="1"/>
</dbReference>
<keyword evidence="2" id="KW-0378">Hydrolase</keyword>
<comment type="caution">
    <text evidence="2">The sequence shown here is derived from an EMBL/GenBank/DDBJ whole genome shotgun (WGS) entry which is preliminary data.</text>
</comment>
<dbReference type="EMBL" id="SMTK01000002">
    <property type="protein sequence ID" value="TDK26708.1"/>
    <property type="molecule type" value="Genomic_DNA"/>
</dbReference>
<dbReference type="Pfam" id="PF00753">
    <property type="entry name" value="Lactamase_B"/>
    <property type="match status" value="1"/>
</dbReference>
<sequence>MFTPNVADGIHRITHAHTNCYLVEDGGGLLLVDAGLPGTRRKFIGALSSLGRSLVDVQAVVLTHGHFDHVGFAEYLRSQHGIPVYGHVDDAYIAAHPYRYQRERTPLVYPVRYPRAVPVLARMTAAGAFKVRGVKKLEPLTSASAAALPGNPVLVPSPGHTLGHCALSFPERGVLISGDALVTLDPYTGRRGPQIVARAATANTAAALASLDALEGTGAEVVLPGHGYAWTNGVAKATAEARLVGAH</sequence>
<dbReference type="OrthoDB" id="2971563at2"/>
<name>A0A4R5TZM5_9MICC</name>
<reference evidence="2 3" key="1">
    <citation type="submission" date="2019-03" db="EMBL/GenBank/DDBJ databases">
        <title>Arthrobacter sp. nov., an bacterium isolated from biocrust in Mu Us Desert.</title>
        <authorList>
            <person name="Lixiong L."/>
        </authorList>
    </citation>
    <scope>NUCLEOTIDE SEQUENCE [LARGE SCALE GENOMIC DNA]</scope>
    <source>
        <strain evidence="2 3">SLN-3</strain>
    </source>
</reference>
<protein>
    <submittedName>
        <fullName evidence="2">MBL fold metallo-hydrolase</fullName>
    </submittedName>
</protein>
<proteinExistence type="predicted"/>
<dbReference type="InterPro" id="IPR001279">
    <property type="entry name" value="Metallo-B-lactamas"/>
</dbReference>
<dbReference type="PANTHER" id="PTHR42951">
    <property type="entry name" value="METALLO-BETA-LACTAMASE DOMAIN-CONTAINING"/>
    <property type="match status" value="1"/>
</dbReference>
<dbReference type="InterPro" id="IPR050855">
    <property type="entry name" value="NDM-1-like"/>
</dbReference>
<evidence type="ECO:0000259" key="1">
    <source>
        <dbReference type="SMART" id="SM00849"/>
    </source>
</evidence>
<dbReference type="GO" id="GO:0016787">
    <property type="term" value="F:hydrolase activity"/>
    <property type="evidence" value="ECO:0007669"/>
    <property type="project" value="UniProtKB-KW"/>
</dbReference>
<dbReference type="Proteomes" id="UP000295411">
    <property type="component" value="Unassembled WGS sequence"/>
</dbReference>
<accession>A0A4R5TZM5</accession>
<dbReference type="RefSeq" id="WP_133403067.1">
    <property type="nucleotide sequence ID" value="NZ_SMTK01000002.1"/>
</dbReference>
<organism evidence="2 3">
    <name type="scientific">Arthrobacter crusticola</name>
    <dbReference type="NCBI Taxonomy" id="2547960"/>
    <lineage>
        <taxon>Bacteria</taxon>
        <taxon>Bacillati</taxon>
        <taxon>Actinomycetota</taxon>
        <taxon>Actinomycetes</taxon>
        <taxon>Micrococcales</taxon>
        <taxon>Micrococcaceae</taxon>
        <taxon>Arthrobacter</taxon>
    </lineage>
</organism>